<gene>
    <name evidence="1" type="ORF">TQ32_10190</name>
</gene>
<dbReference type="PIRSF" id="PIRSF018748">
    <property type="entry name" value="UCP018748"/>
    <property type="match status" value="1"/>
</dbReference>
<dbReference type="InterPro" id="IPR019271">
    <property type="entry name" value="DUF2284_metal-binding"/>
</dbReference>
<dbReference type="RefSeq" id="WP_068324264.1">
    <property type="nucleotide sequence ID" value="NZ_CP010835.1"/>
</dbReference>
<proteinExistence type="predicted"/>
<evidence type="ECO:0000313" key="1">
    <source>
        <dbReference type="EMBL" id="AMM54817.1"/>
    </source>
</evidence>
<dbReference type="GeneID" id="28492213"/>
<sequence length="153" mass="17924">MEVVWEREINVKEIVVSPRPVWKCRGCPMYGRRPSCPPHVPSWDETRELLKHYRKALLVKFKIDTEKFEEEKRNVLLWLLRKEHEYFREGFYYALALFPGNCNLCDKCTFEATGVCKMPDKVRPSIDAVGIELSSIVTLNFDEPVLYGLILIS</sequence>
<organism evidence="1 2">
    <name type="scientific">Pyrococcus kukulkanii</name>
    <dbReference type="NCBI Taxonomy" id="1609559"/>
    <lineage>
        <taxon>Archaea</taxon>
        <taxon>Methanobacteriati</taxon>
        <taxon>Methanobacteriota</taxon>
        <taxon>Thermococci</taxon>
        <taxon>Thermococcales</taxon>
        <taxon>Thermococcaceae</taxon>
        <taxon>Pyrococcus</taxon>
    </lineage>
</organism>
<dbReference type="STRING" id="1609559.TQ32_10190"/>
<dbReference type="PATRIC" id="fig|1609559.3.peg.2103"/>
<accession>A0A127BC29</accession>
<reference evidence="1 2" key="2">
    <citation type="journal article" date="2016" name="Int. J. Syst. Evol. Microbiol.">
        <title>Pyrococcus kukulkanii sp. nov., a hyperthermophilic, piezophilic archaeon isolated from a deep-sea hydrothermal vent.</title>
        <authorList>
            <person name="Callac N."/>
            <person name="Oger P."/>
            <person name="Lesongeur F."/>
            <person name="Rattray J.E."/>
            <person name="Vannier P."/>
            <person name="Michoud G."/>
            <person name="Beauverger M."/>
            <person name="Gayet N."/>
            <person name="Rouxel O."/>
            <person name="Jebbar M."/>
            <person name="Godfroy A."/>
        </authorList>
    </citation>
    <scope>NUCLEOTIDE SEQUENCE [LARGE SCALE GENOMIC DNA]</scope>
    <source>
        <strain evidence="1 2">NCB100</strain>
    </source>
</reference>
<dbReference type="Pfam" id="PF10050">
    <property type="entry name" value="DUF2284"/>
    <property type="match status" value="1"/>
</dbReference>
<evidence type="ECO:0000313" key="2">
    <source>
        <dbReference type="Proteomes" id="UP000070587"/>
    </source>
</evidence>
<dbReference type="OrthoDB" id="73362at2157"/>
<protein>
    <submittedName>
        <fullName evidence="1">Metal-binding protein</fullName>
    </submittedName>
</protein>
<dbReference type="EMBL" id="CP010835">
    <property type="protein sequence ID" value="AMM54817.1"/>
    <property type="molecule type" value="Genomic_DNA"/>
</dbReference>
<dbReference type="AlphaFoldDB" id="A0A127BC29"/>
<dbReference type="KEGG" id="pyc:TQ32_10190"/>
<name>A0A127BC29_9EURY</name>
<reference evidence="2" key="1">
    <citation type="submission" date="2015-02" db="EMBL/GenBank/DDBJ databases">
        <title>Pyrococcus kukulkanii sp. nov., a novel hyperthermophilic archaeon isolated from a deep-sea hydrothermal vent at the Guaymas Basin.</title>
        <authorList>
            <person name="Oger P.M."/>
            <person name="Callac N."/>
            <person name="Jebbar M."/>
            <person name="Godfroy A."/>
        </authorList>
    </citation>
    <scope>NUCLEOTIDE SEQUENCE [LARGE SCALE GENOMIC DNA]</scope>
    <source>
        <strain evidence="2">NCB100</strain>
    </source>
</reference>
<dbReference type="Proteomes" id="UP000070587">
    <property type="component" value="Chromosome"/>
</dbReference>